<dbReference type="AlphaFoldDB" id="A0AAN8PHH2"/>
<keyword evidence="3" id="KW-1185">Reference proteome</keyword>
<evidence type="ECO:0000313" key="3">
    <source>
        <dbReference type="Proteomes" id="UP001347796"/>
    </source>
</evidence>
<feature type="domain" description="Opine dehydrogenase" evidence="1">
    <location>
        <begin position="203"/>
        <end position="367"/>
    </location>
</feature>
<dbReference type="InterPro" id="IPR008927">
    <property type="entry name" value="6-PGluconate_DH-like_C_sf"/>
</dbReference>
<organism evidence="2 3">
    <name type="scientific">Patella caerulea</name>
    <name type="common">Rayed Mediterranean limpet</name>
    <dbReference type="NCBI Taxonomy" id="87958"/>
    <lineage>
        <taxon>Eukaryota</taxon>
        <taxon>Metazoa</taxon>
        <taxon>Spiralia</taxon>
        <taxon>Lophotrochozoa</taxon>
        <taxon>Mollusca</taxon>
        <taxon>Gastropoda</taxon>
        <taxon>Patellogastropoda</taxon>
        <taxon>Patelloidea</taxon>
        <taxon>Patellidae</taxon>
        <taxon>Patella</taxon>
    </lineage>
</organism>
<dbReference type="InterPro" id="IPR036291">
    <property type="entry name" value="NAD(P)-bd_dom_sf"/>
</dbReference>
<evidence type="ECO:0000259" key="1">
    <source>
        <dbReference type="Pfam" id="PF02317"/>
    </source>
</evidence>
<evidence type="ECO:0000313" key="2">
    <source>
        <dbReference type="EMBL" id="KAK6178632.1"/>
    </source>
</evidence>
<dbReference type="InterPro" id="IPR003421">
    <property type="entry name" value="Opine_DH"/>
</dbReference>
<reference evidence="2 3" key="1">
    <citation type="submission" date="2024-01" db="EMBL/GenBank/DDBJ databases">
        <title>The genome of the rayed Mediterranean limpet Patella caerulea (Linnaeus, 1758).</title>
        <authorList>
            <person name="Anh-Thu Weber A."/>
            <person name="Halstead-Nussloch G."/>
        </authorList>
    </citation>
    <scope>NUCLEOTIDE SEQUENCE [LARGE SCALE GENOMIC DNA]</scope>
    <source>
        <strain evidence="2">AATW-2023a</strain>
        <tissue evidence="2">Whole specimen</tissue>
    </source>
</reference>
<dbReference type="EMBL" id="JAZGQO010000008">
    <property type="protein sequence ID" value="KAK6178632.1"/>
    <property type="molecule type" value="Genomic_DNA"/>
</dbReference>
<dbReference type="PANTHER" id="PTHR38015:SF1">
    <property type="entry name" value="OPINE DEHYDROGENASE DOMAIN-CONTAINING PROTEIN"/>
    <property type="match status" value="1"/>
</dbReference>
<sequence length="404" mass="45014">MAGKDLITVTVCGGGNAAHVMAGLIASRKNTDLRILALEDDDAEQWTKSVKGSDFILSAYDADMEMKDIAVKLKLITKDPAKAIPKAELVILTVPMDLHETYLEAIAPHVSANMTIVGIPGQLGFEFQCFSILKTKAKRMNIINMPGHPWAGRIVEFGKSVKILSKEESMVMSVTRGSGKTDKDPVQTLQYLFGQLPELVLYNSFLEQILSTKSILNPPIVMAAWKNWDGKPFTKKPLFYQEVTEEAVKFISDCSDETVLTAAEITKQKSSVILSNVVHIFESLKEEYKYNIEDNSTLIQAIKTNTAFSSYRHPVQEVDDGKYEPDFNHRYINEDVPCGLVIVKGVAQLAKVKTPALDKVIKWCQEKMGKEYVVGNKLEGKDVSSTRAPQRYGFKALQDLIEML</sequence>
<dbReference type="InterPro" id="IPR051729">
    <property type="entry name" value="Opine/Lysopine_DH"/>
</dbReference>
<gene>
    <name evidence="2" type="ORF">SNE40_011163</name>
</gene>
<proteinExistence type="predicted"/>
<name>A0AAN8PHH2_PATCE</name>
<dbReference type="GO" id="GO:0016491">
    <property type="term" value="F:oxidoreductase activity"/>
    <property type="evidence" value="ECO:0007669"/>
    <property type="project" value="InterPro"/>
</dbReference>
<dbReference type="SUPFAM" id="SSF51735">
    <property type="entry name" value="NAD(P)-binding Rossmann-fold domains"/>
    <property type="match status" value="1"/>
</dbReference>
<dbReference type="SUPFAM" id="SSF48179">
    <property type="entry name" value="6-phosphogluconate dehydrogenase C-terminal domain-like"/>
    <property type="match status" value="1"/>
</dbReference>
<comment type="caution">
    <text evidence="2">The sequence shown here is derived from an EMBL/GenBank/DDBJ whole genome shotgun (WGS) entry which is preliminary data.</text>
</comment>
<protein>
    <recommendedName>
        <fullName evidence="1">Opine dehydrogenase domain-containing protein</fullName>
    </recommendedName>
</protein>
<dbReference type="Gene3D" id="3.40.50.720">
    <property type="entry name" value="NAD(P)-binding Rossmann-like Domain"/>
    <property type="match status" value="1"/>
</dbReference>
<dbReference type="InterPro" id="IPR013328">
    <property type="entry name" value="6PGD_dom2"/>
</dbReference>
<accession>A0AAN8PHH2</accession>
<dbReference type="Gene3D" id="1.10.1040.10">
    <property type="entry name" value="N-(1-d-carboxylethyl)-l-norvaline Dehydrogenase, domain 2"/>
    <property type="match status" value="1"/>
</dbReference>
<dbReference type="Pfam" id="PF02317">
    <property type="entry name" value="Octopine_DH"/>
    <property type="match status" value="1"/>
</dbReference>
<dbReference type="PANTHER" id="PTHR38015">
    <property type="entry name" value="BLR6086 PROTEIN"/>
    <property type="match status" value="1"/>
</dbReference>
<dbReference type="Proteomes" id="UP001347796">
    <property type="component" value="Unassembled WGS sequence"/>
</dbReference>